<dbReference type="InterPro" id="IPR007133">
    <property type="entry name" value="RNA_pol_II-assoc_Paf1"/>
</dbReference>
<dbReference type="EMBL" id="GBBM01006237">
    <property type="protein sequence ID" value="JAC29181.1"/>
    <property type="molecule type" value="mRNA"/>
</dbReference>
<evidence type="ECO:0000256" key="3">
    <source>
        <dbReference type="ARBA" id="ARBA00020462"/>
    </source>
</evidence>
<accession>A0A023G4M1</accession>
<feature type="compositionally biased region" description="Polar residues" evidence="5">
    <location>
        <begin position="1"/>
        <end position="10"/>
    </location>
</feature>
<dbReference type="GO" id="GO:0000993">
    <property type="term" value="F:RNA polymerase II complex binding"/>
    <property type="evidence" value="ECO:0007669"/>
    <property type="project" value="TreeGrafter"/>
</dbReference>
<evidence type="ECO:0000313" key="6">
    <source>
        <dbReference type="EMBL" id="JAC29181.1"/>
    </source>
</evidence>
<comment type="similarity">
    <text evidence="2">Belongs to the PAF1 family.</text>
</comment>
<feature type="region of interest" description="Disordered" evidence="5">
    <location>
        <begin position="1"/>
        <end position="20"/>
    </location>
</feature>
<reference evidence="6" key="1">
    <citation type="submission" date="2014-03" db="EMBL/GenBank/DDBJ databases">
        <title>The sialotranscriptome of Amblyomma triste, Amblyomma parvum and Amblyomma cajennense ticks, uncovered by 454-based RNA-seq.</title>
        <authorList>
            <person name="Garcia G.R."/>
            <person name="Gardinassi L.G."/>
            <person name="Ribeiro J.M."/>
            <person name="Anatriello E."/>
            <person name="Ferreira B.R."/>
            <person name="Moreira H.N."/>
            <person name="Mafra C."/>
            <person name="Olegario M.M."/>
            <person name="Szabo P.J."/>
            <person name="Miranda-Santos I.K."/>
            <person name="Maruyama S.R."/>
        </authorList>
    </citation>
    <scope>NUCLEOTIDE SEQUENCE</scope>
    <source>
        <strain evidence="6">Mato Grasso do Sul</strain>
        <tissue evidence="6">Salivary glands</tissue>
    </source>
</reference>
<protein>
    <recommendedName>
        <fullName evidence="3">RNA polymerase II-associated factor 1 homolog</fullName>
    </recommendedName>
</protein>
<evidence type="ECO:0000256" key="4">
    <source>
        <dbReference type="ARBA" id="ARBA00023242"/>
    </source>
</evidence>
<proteinExistence type="evidence at transcript level"/>
<dbReference type="GO" id="GO:0016593">
    <property type="term" value="C:Cdc73/Paf1 complex"/>
    <property type="evidence" value="ECO:0007669"/>
    <property type="project" value="InterPro"/>
</dbReference>
<dbReference type="GO" id="GO:0003682">
    <property type="term" value="F:chromatin binding"/>
    <property type="evidence" value="ECO:0007669"/>
    <property type="project" value="TreeGrafter"/>
</dbReference>
<feature type="region of interest" description="Disordered" evidence="5">
    <location>
        <begin position="328"/>
        <end position="463"/>
    </location>
</feature>
<dbReference type="GO" id="GO:0006368">
    <property type="term" value="P:transcription elongation by RNA polymerase II"/>
    <property type="evidence" value="ECO:0007669"/>
    <property type="project" value="InterPro"/>
</dbReference>
<evidence type="ECO:0000256" key="5">
    <source>
        <dbReference type="SAM" id="MobiDB-lite"/>
    </source>
</evidence>
<evidence type="ECO:0000256" key="1">
    <source>
        <dbReference type="ARBA" id="ARBA00004123"/>
    </source>
</evidence>
<dbReference type="PANTHER" id="PTHR23188">
    <property type="entry name" value="RNA POLYMERASE II-ASSOCIATED FACTOR 1 HOMOLOG"/>
    <property type="match status" value="1"/>
</dbReference>
<evidence type="ECO:0000256" key="2">
    <source>
        <dbReference type="ARBA" id="ARBA00007560"/>
    </source>
</evidence>
<dbReference type="Pfam" id="PF03985">
    <property type="entry name" value="Paf1"/>
    <property type="match status" value="1"/>
</dbReference>
<feature type="compositionally biased region" description="Acidic residues" evidence="5">
    <location>
        <begin position="364"/>
        <end position="392"/>
    </location>
</feature>
<feature type="compositionally biased region" description="Basic residues" evidence="5">
    <location>
        <begin position="449"/>
        <end position="463"/>
    </location>
</feature>
<name>A0A023G4M1_AMBTT</name>
<dbReference type="PANTHER" id="PTHR23188:SF12">
    <property type="entry name" value="RNA POLYMERASE II-ASSOCIATED FACTOR 1 HOMOLOG"/>
    <property type="match status" value="1"/>
</dbReference>
<dbReference type="AlphaFoldDB" id="A0A023G4M1"/>
<feature type="compositionally biased region" description="Basic residues" evidence="5">
    <location>
        <begin position="401"/>
        <end position="424"/>
    </location>
</feature>
<comment type="subcellular location">
    <subcellularLocation>
        <location evidence="1">Nucleus</location>
    </subcellularLocation>
</comment>
<organism evidence="6">
    <name type="scientific">Amblyomma triste</name>
    <name type="common">Neotropical tick</name>
    <dbReference type="NCBI Taxonomy" id="251400"/>
    <lineage>
        <taxon>Eukaryota</taxon>
        <taxon>Metazoa</taxon>
        <taxon>Ecdysozoa</taxon>
        <taxon>Arthropoda</taxon>
        <taxon>Chelicerata</taxon>
        <taxon>Arachnida</taxon>
        <taxon>Acari</taxon>
        <taxon>Parasitiformes</taxon>
        <taxon>Ixodida</taxon>
        <taxon>Ixodoidea</taxon>
        <taxon>Ixodidae</taxon>
        <taxon>Amblyomminae</taxon>
        <taxon>Amblyomma</taxon>
    </lineage>
</organism>
<sequence>MAPTIQTGTSAVERDRKKPGERRSELVCRVKYCNTLPDIPFDPKFISYPFEPNRFVSYKATSLERNYKHDLLTEHDLGVTIDLIDPKTYEIDPNAVLHPDDEKLLEEDSLTPQDSKRSRHHNLVVPWLKKTEYIATEFSRYGQTGVNTETKVGYNVKKLFKEEDLYMDRESQINAINKTFEEAQKPIEAHYSKPNVKAVEVLPLFPDSELWKYPFAQVMFDSDPAPITQLEEMSQAMIRGVMDESGEQFVAYFLPTEDTIKKRKRDAEEGVDYMDEDEYEYRMAREYNWNVKNKASKGYEENYFFVFREDGVYYNELETRVRLTKRRLKPGVQPNNSKLVVRHRPLNENEHKTQQARLTQLDQPQEEEEEEEVEEEEEEEEAEEEEKEEEEAAENKESRRQRQSQRPRPKKSQRPRRVAPRTKNRAQPDQLRKSQQHHHPHRLPPVLRQVKRRKKRKMRRNVVTKKRSLAVEVTVTKCAFRGCNFPCSRCKLCFYVTSSK</sequence>
<keyword evidence="4" id="KW-0539">Nucleus</keyword>